<dbReference type="InterPro" id="IPR000277">
    <property type="entry name" value="Cys/Met-Metab_PyrdxlP-dep_enz"/>
</dbReference>
<proteinExistence type="inferred from homology"/>
<feature type="modified residue" description="N6-(pyridoxal phosphate)lysine" evidence="8">
    <location>
        <position position="228"/>
    </location>
</feature>
<dbReference type="InterPro" id="IPR015421">
    <property type="entry name" value="PyrdxlP-dep_Trfase_major"/>
</dbReference>
<evidence type="ECO:0000313" key="11">
    <source>
        <dbReference type="EMBL" id="KAF3769236.1"/>
    </source>
</evidence>
<evidence type="ECO:0000256" key="1">
    <source>
        <dbReference type="ARBA" id="ARBA00001933"/>
    </source>
</evidence>
<dbReference type="InterPro" id="IPR015424">
    <property type="entry name" value="PyrdxlP-dep_Trfase"/>
</dbReference>
<dbReference type="RefSeq" id="XP_040780197.1">
    <property type="nucleotide sequence ID" value="XM_040922525.1"/>
</dbReference>
<dbReference type="Proteomes" id="UP000803844">
    <property type="component" value="Unassembled WGS sequence"/>
</dbReference>
<dbReference type="Gene3D" id="3.90.1150.10">
    <property type="entry name" value="Aspartate Aminotransferase, domain 1"/>
    <property type="match status" value="1"/>
</dbReference>
<dbReference type="AlphaFoldDB" id="A0A9P5CTB2"/>
<keyword evidence="6" id="KW-0028">Amino-acid biosynthesis</keyword>
<dbReference type="FunFam" id="3.40.640.10:FF:000043">
    <property type="entry name" value="Cystathionine gamma-lyase"/>
    <property type="match status" value="1"/>
</dbReference>
<reference evidence="11" key="1">
    <citation type="journal article" date="2020" name="Phytopathology">
        <title>Genome sequence of the chestnut blight fungus Cryphonectria parasitica EP155: A fundamental resource for an archetypical invasive plant pathogen.</title>
        <authorList>
            <person name="Crouch J.A."/>
            <person name="Dawe A."/>
            <person name="Aerts A."/>
            <person name="Barry K."/>
            <person name="Churchill A.C.L."/>
            <person name="Grimwood J."/>
            <person name="Hillman B."/>
            <person name="Milgroom M.G."/>
            <person name="Pangilinan J."/>
            <person name="Smith M."/>
            <person name="Salamov A."/>
            <person name="Schmutz J."/>
            <person name="Yadav J."/>
            <person name="Grigoriev I.V."/>
            <person name="Nuss D."/>
        </authorList>
    </citation>
    <scope>NUCLEOTIDE SEQUENCE</scope>
    <source>
        <strain evidence="11">EP155</strain>
    </source>
</reference>
<evidence type="ECO:0000256" key="4">
    <source>
        <dbReference type="ARBA" id="ARBA00012085"/>
    </source>
</evidence>
<evidence type="ECO:0000256" key="9">
    <source>
        <dbReference type="RuleBase" id="RU362118"/>
    </source>
</evidence>
<gene>
    <name evidence="11" type="ORF">M406DRAFT_350114</name>
</gene>
<sequence>MTVPALDGRVNGNGHLNGHDVPIATPPRAPSPVAGFGTLAVHAGSPHDPVTGAVIESISLSTTFAQSAVGKPVGDYEYSRSSNPNRTNFETAIAAVEHAKHALAFSSGSATTAVILQSLAAGSHVISVSDVYGGTHRYFTQVAKAHGVKVTFTPEIEVDISEHITDATKLVWIETPSNPTLRLVDVRAVATAAHARGVMVVVDNTFLSPYVQNPLDHGADIVVHSVTKYINGHSDVVMGVAAFNSDDLRDRLAFLQNAIGAVPSAFDSWLAHRGLKTLHLRAREATRNATAVALALEAHPSVIAVNYPGLDSHPHRAIAKKQHRDGMGGGMLSFRIQGGHAAAERFCQLTNIFTLAESLGGVESLIEVPSSMTHAGIPKDQREAVGVFDDLVRVSCGVEDAEDLKKDALQALERAVAETAKNGTNGTNGH</sequence>
<evidence type="ECO:0000256" key="2">
    <source>
        <dbReference type="ARBA" id="ARBA00005038"/>
    </source>
</evidence>
<comment type="similarity">
    <text evidence="3 9">Belongs to the trans-sulfuration enzymes family.</text>
</comment>
<dbReference type="InterPro" id="IPR015422">
    <property type="entry name" value="PyrdxlP-dep_Trfase_small"/>
</dbReference>
<evidence type="ECO:0000256" key="8">
    <source>
        <dbReference type="PIRSR" id="PIRSR001434-2"/>
    </source>
</evidence>
<keyword evidence="5 8" id="KW-0663">Pyridoxal phosphate</keyword>
<evidence type="ECO:0000256" key="5">
    <source>
        <dbReference type="ARBA" id="ARBA00022898"/>
    </source>
</evidence>
<evidence type="ECO:0000256" key="10">
    <source>
        <dbReference type="SAM" id="MobiDB-lite"/>
    </source>
</evidence>
<dbReference type="GO" id="GO:0019346">
    <property type="term" value="P:transsulfuration"/>
    <property type="evidence" value="ECO:0007669"/>
    <property type="project" value="InterPro"/>
</dbReference>
<dbReference type="PANTHER" id="PTHR11808:SF15">
    <property type="entry name" value="CYSTATHIONINE GAMMA-LYASE"/>
    <property type="match status" value="1"/>
</dbReference>
<accession>A0A9P5CTB2</accession>
<comment type="caution">
    <text evidence="11">The sequence shown here is derived from an EMBL/GenBank/DDBJ whole genome shotgun (WGS) entry which is preliminary data.</text>
</comment>
<dbReference type="GO" id="GO:0005737">
    <property type="term" value="C:cytoplasm"/>
    <property type="evidence" value="ECO:0007669"/>
    <property type="project" value="TreeGrafter"/>
</dbReference>
<evidence type="ECO:0000256" key="7">
    <source>
        <dbReference type="ARBA" id="ARBA00029853"/>
    </source>
</evidence>
<protein>
    <recommendedName>
        <fullName evidence="4">cystathionine gamma-lyase</fullName>
        <ecNumber evidence="4">4.4.1.1</ecNumber>
    </recommendedName>
    <alternativeName>
        <fullName evidence="7">Gamma-cystathionase</fullName>
    </alternativeName>
</protein>
<dbReference type="GO" id="GO:0030170">
    <property type="term" value="F:pyridoxal phosphate binding"/>
    <property type="evidence" value="ECO:0007669"/>
    <property type="project" value="InterPro"/>
</dbReference>
<dbReference type="OrthoDB" id="3512640at2759"/>
<evidence type="ECO:0000313" key="12">
    <source>
        <dbReference type="Proteomes" id="UP000803844"/>
    </source>
</evidence>
<evidence type="ECO:0000256" key="6">
    <source>
        <dbReference type="ARBA" id="ARBA00023192"/>
    </source>
</evidence>
<dbReference type="GO" id="GO:0004123">
    <property type="term" value="F:cystathionine gamma-lyase activity"/>
    <property type="evidence" value="ECO:0007669"/>
    <property type="project" value="TreeGrafter"/>
</dbReference>
<dbReference type="SUPFAM" id="SSF53383">
    <property type="entry name" value="PLP-dependent transferases"/>
    <property type="match status" value="1"/>
</dbReference>
<feature type="region of interest" description="Disordered" evidence="10">
    <location>
        <begin position="1"/>
        <end position="29"/>
    </location>
</feature>
<keyword evidence="6" id="KW-0198">Cysteine biosynthesis</keyword>
<dbReference type="GeneID" id="63839654"/>
<organism evidence="11 12">
    <name type="scientific">Cryphonectria parasitica (strain ATCC 38755 / EP155)</name>
    <dbReference type="NCBI Taxonomy" id="660469"/>
    <lineage>
        <taxon>Eukaryota</taxon>
        <taxon>Fungi</taxon>
        <taxon>Dikarya</taxon>
        <taxon>Ascomycota</taxon>
        <taxon>Pezizomycotina</taxon>
        <taxon>Sordariomycetes</taxon>
        <taxon>Sordariomycetidae</taxon>
        <taxon>Diaporthales</taxon>
        <taxon>Cryphonectriaceae</taxon>
        <taxon>Cryphonectria-Endothia species complex</taxon>
        <taxon>Cryphonectria</taxon>
    </lineage>
</organism>
<dbReference type="FunFam" id="3.90.1150.10:FF:000008">
    <property type="entry name" value="Cystathionine gamma-synthase"/>
    <property type="match status" value="1"/>
</dbReference>
<dbReference type="Pfam" id="PF01053">
    <property type="entry name" value="Cys_Met_Meta_PP"/>
    <property type="match status" value="1"/>
</dbReference>
<dbReference type="GO" id="GO:0019343">
    <property type="term" value="P:cysteine biosynthetic process via cystathionine"/>
    <property type="evidence" value="ECO:0007669"/>
    <property type="project" value="TreeGrafter"/>
</dbReference>
<keyword evidence="12" id="KW-1185">Reference proteome</keyword>
<dbReference type="EMBL" id="MU032345">
    <property type="protein sequence ID" value="KAF3769236.1"/>
    <property type="molecule type" value="Genomic_DNA"/>
</dbReference>
<comment type="cofactor">
    <cofactor evidence="1 9">
        <name>pyridoxal 5'-phosphate</name>
        <dbReference type="ChEBI" id="CHEBI:597326"/>
    </cofactor>
</comment>
<dbReference type="Gene3D" id="3.40.640.10">
    <property type="entry name" value="Type I PLP-dependent aspartate aminotransferase-like (Major domain)"/>
    <property type="match status" value="1"/>
</dbReference>
<dbReference type="PIRSF" id="PIRSF001434">
    <property type="entry name" value="CGS"/>
    <property type="match status" value="1"/>
</dbReference>
<comment type="pathway">
    <text evidence="2">Amino-acid biosynthesis; L-cysteine biosynthesis; L-cysteine from L-homocysteine and L-serine: step 2/2.</text>
</comment>
<dbReference type="EC" id="4.4.1.1" evidence="4"/>
<dbReference type="PANTHER" id="PTHR11808">
    <property type="entry name" value="TRANS-SULFURATION ENZYME FAMILY MEMBER"/>
    <property type="match status" value="1"/>
</dbReference>
<dbReference type="CDD" id="cd00614">
    <property type="entry name" value="CGS_like"/>
    <property type="match status" value="1"/>
</dbReference>
<name>A0A9P5CTB2_CRYP1</name>
<evidence type="ECO:0000256" key="3">
    <source>
        <dbReference type="ARBA" id="ARBA00009077"/>
    </source>
</evidence>